<proteinExistence type="predicted"/>
<organism evidence="2 3">
    <name type="scientific">Dichomitus squalens</name>
    <dbReference type="NCBI Taxonomy" id="114155"/>
    <lineage>
        <taxon>Eukaryota</taxon>
        <taxon>Fungi</taxon>
        <taxon>Dikarya</taxon>
        <taxon>Basidiomycota</taxon>
        <taxon>Agaricomycotina</taxon>
        <taxon>Agaricomycetes</taxon>
        <taxon>Polyporales</taxon>
        <taxon>Polyporaceae</taxon>
        <taxon>Dichomitus</taxon>
    </lineage>
</organism>
<sequence length="375" mass="41687">MFLVPGVMGAISSSCRFTTSPPPRHLLFLSHPSSTHYTLILSSAAPSFIFHTMAAASQLPPDLKTWRGPSGEERDRKFMEAIWKDLNGFLAESGYTLWEYEYLFLTTAPSRAGVVPNGYMYSNPLRAFTDDPGSITELLVYEYRGEYSLMSSNHMLPLLGLMDLGDITFGVFPKVACSCLDAYNSFAEASVGDIVDMLAQCLEGLVFLHHFGIAHRDAFKDNFLIQWIPESLRFEYDTPPSRPRVYVNDFEIAIHFTKDVPQEKRVCIGRPSGGSLPGPSGRPMPPEVDSGRPYDPFKLDVWQLGTSFNDFKSTIPEIDAVLTSMVDPDPTTRPTAYQAMKTLLNVVASIPPKDLVFPPELVSDRRRPAAVVGSQ</sequence>
<dbReference type="GO" id="GO:0004672">
    <property type="term" value="F:protein kinase activity"/>
    <property type="evidence" value="ECO:0007669"/>
    <property type="project" value="InterPro"/>
</dbReference>
<dbReference type="InterPro" id="IPR000719">
    <property type="entry name" value="Prot_kinase_dom"/>
</dbReference>
<evidence type="ECO:0000313" key="2">
    <source>
        <dbReference type="EMBL" id="TBU65235.1"/>
    </source>
</evidence>
<evidence type="ECO:0000313" key="3">
    <source>
        <dbReference type="Proteomes" id="UP000292082"/>
    </source>
</evidence>
<dbReference type="PROSITE" id="PS50011">
    <property type="entry name" value="PROTEIN_KINASE_DOM"/>
    <property type="match status" value="1"/>
</dbReference>
<dbReference type="Proteomes" id="UP000292082">
    <property type="component" value="Unassembled WGS sequence"/>
</dbReference>
<dbReference type="AlphaFoldDB" id="A0A4Q9QC90"/>
<dbReference type="EMBL" id="ML145084">
    <property type="protein sequence ID" value="TBU65235.1"/>
    <property type="molecule type" value="Genomic_DNA"/>
</dbReference>
<accession>A0A4Q9QC90</accession>
<reference evidence="2 3" key="1">
    <citation type="submission" date="2019-01" db="EMBL/GenBank/DDBJ databases">
        <title>Draft genome sequences of three monokaryotic isolates of the white-rot basidiomycete fungus Dichomitus squalens.</title>
        <authorList>
            <consortium name="DOE Joint Genome Institute"/>
            <person name="Lopez S.C."/>
            <person name="Andreopoulos B."/>
            <person name="Pangilinan J."/>
            <person name="Lipzen A."/>
            <person name="Riley R."/>
            <person name="Ahrendt S."/>
            <person name="Ng V."/>
            <person name="Barry K."/>
            <person name="Daum C."/>
            <person name="Grigoriev I.V."/>
            <person name="Hilden K.S."/>
            <person name="Makela M.R."/>
            <person name="de Vries R.P."/>
        </authorList>
    </citation>
    <scope>NUCLEOTIDE SEQUENCE [LARGE SCALE GENOMIC DNA]</scope>
    <source>
        <strain evidence="2 3">CBS 464.89</strain>
    </source>
</reference>
<dbReference type="InterPro" id="IPR011009">
    <property type="entry name" value="Kinase-like_dom_sf"/>
</dbReference>
<dbReference type="SUPFAM" id="SSF56112">
    <property type="entry name" value="Protein kinase-like (PK-like)"/>
    <property type="match status" value="1"/>
</dbReference>
<keyword evidence="3" id="KW-1185">Reference proteome</keyword>
<evidence type="ECO:0000259" key="1">
    <source>
        <dbReference type="PROSITE" id="PS50011"/>
    </source>
</evidence>
<name>A0A4Q9QC90_9APHY</name>
<protein>
    <recommendedName>
        <fullName evidence="1">Protein kinase domain-containing protein</fullName>
    </recommendedName>
</protein>
<feature type="domain" description="Protein kinase" evidence="1">
    <location>
        <begin position="35"/>
        <end position="375"/>
    </location>
</feature>
<dbReference type="GO" id="GO:0005524">
    <property type="term" value="F:ATP binding"/>
    <property type="evidence" value="ECO:0007669"/>
    <property type="project" value="InterPro"/>
</dbReference>
<dbReference type="Gene3D" id="1.10.510.10">
    <property type="entry name" value="Transferase(Phosphotransferase) domain 1"/>
    <property type="match status" value="1"/>
</dbReference>
<gene>
    <name evidence="2" type="ORF">BD310DRAFT_942875</name>
</gene>